<sequence>MGIAYLLIRGEDDIALKMFFTSAVCFLLQAEEKAQRLLAKHCNQPVIIDTVPADSLSILMKVVNQLCDKSPGTSVLLLSPQDSGEVLCACQVAKDVFAQGQDITLTLKLSLLSVMSPPGSECPDWMRGERFLLPDCRVIHSSKCVSFPQNCLPTFSAADWAVAVCTQMEGKAGGSPVVAKGSGSAKGMQGALTTALEFARSKL</sequence>
<dbReference type="AlphaFoldDB" id="A0A226NCU4"/>
<dbReference type="EMBL" id="MCFN01000094">
    <property type="protein sequence ID" value="OXB65404.1"/>
    <property type="molecule type" value="Genomic_DNA"/>
</dbReference>
<evidence type="ECO:0000313" key="2">
    <source>
        <dbReference type="Proteomes" id="UP000198323"/>
    </source>
</evidence>
<dbReference type="Proteomes" id="UP000198323">
    <property type="component" value="Unassembled WGS sequence"/>
</dbReference>
<dbReference type="STRING" id="9009.A0A226NCU4"/>
<comment type="caution">
    <text evidence="1">The sequence shown here is derived from an EMBL/GenBank/DDBJ whole genome shotgun (WGS) entry which is preliminary data.</text>
</comment>
<accession>A0A226NCU4</accession>
<protein>
    <submittedName>
        <fullName evidence="1">Uncharacterized protein</fullName>
    </submittedName>
</protein>
<evidence type="ECO:0000313" key="1">
    <source>
        <dbReference type="EMBL" id="OXB65404.1"/>
    </source>
</evidence>
<reference evidence="1 2" key="1">
    <citation type="submission" date="2016-07" db="EMBL/GenBank/DDBJ databases">
        <title>Disparate Historic Effective Population Sizes Predicted by Modern Levels of Genome Diversity for the Scaled Quail (Callipepla squamata) and the Northern Bobwhite (Colinus virginianus): Inferences from First and Second Generation Draft Genome Assemblies for Sympatric New World Quail.</title>
        <authorList>
            <person name="Oldeschulte D.L."/>
            <person name="Halley Y.A."/>
            <person name="Bhattarai E.K."/>
            <person name="Brashear W.A."/>
            <person name="Hill J."/>
            <person name="Metz R.P."/>
            <person name="Johnson C.D."/>
            <person name="Rollins D."/>
            <person name="Peterson M.J."/>
            <person name="Bickhart D.M."/>
            <person name="Decker J.E."/>
            <person name="Seabury C.M."/>
        </authorList>
    </citation>
    <scope>NUCLEOTIDE SEQUENCE [LARGE SCALE GENOMIC DNA]</scope>
    <source>
        <strain evidence="1 2">Texas</strain>
        <tissue evidence="1">Leg muscle</tissue>
    </source>
</reference>
<keyword evidence="2" id="KW-1185">Reference proteome</keyword>
<dbReference type="OrthoDB" id="2423964at2759"/>
<proteinExistence type="predicted"/>
<name>A0A226NCU4_CALSU</name>
<organism evidence="1 2">
    <name type="scientific">Callipepla squamata</name>
    <name type="common">Scaled quail</name>
    <dbReference type="NCBI Taxonomy" id="9009"/>
    <lineage>
        <taxon>Eukaryota</taxon>
        <taxon>Metazoa</taxon>
        <taxon>Chordata</taxon>
        <taxon>Craniata</taxon>
        <taxon>Vertebrata</taxon>
        <taxon>Euteleostomi</taxon>
        <taxon>Archelosauria</taxon>
        <taxon>Archosauria</taxon>
        <taxon>Dinosauria</taxon>
        <taxon>Saurischia</taxon>
        <taxon>Theropoda</taxon>
        <taxon>Coelurosauria</taxon>
        <taxon>Aves</taxon>
        <taxon>Neognathae</taxon>
        <taxon>Galloanserae</taxon>
        <taxon>Galliformes</taxon>
        <taxon>Odontophoridae</taxon>
        <taxon>Callipepla</taxon>
    </lineage>
</organism>
<gene>
    <name evidence="1" type="ORF">ASZ78_005031</name>
</gene>